<dbReference type="EMBL" id="JANAVB010013400">
    <property type="protein sequence ID" value="KAJ6835324.1"/>
    <property type="molecule type" value="Genomic_DNA"/>
</dbReference>
<feature type="region of interest" description="Disordered" evidence="1">
    <location>
        <begin position="791"/>
        <end position="822"/>
    </location>
</feature>
<dbReference type="GO" id="GO:0005516">
    <property type="term" value="F:calmodulin binding"/>
    <property type="evidence" value="ECO:0007669"/>
    <property type="project" value="InterPro"/>
</dbReference>
<evidence type="ECO:0000259" key="2">
    <source>
        <dbReference type="SMART" id="SM01054"/>
    </source>
</evidence>
<feature type="domain" description="Calmodulin-binding" evidence="2">
    <location>
        <begin position="801"/>
        <end position="916"/>
    </location>
</feature>
<keyword evidence="4" id="KW-1185">Reference proteome</keyword>
<feature type="compositionally biased region" description="Polar residues" evidence="1">
    <location>
        <begin position="341"/>
        <end position="350"/>
    </location>
</feature>
<feature type="region of interest" description="Disordered" evidence="1">
    <location>
        <begin position="1"/>
        <end position="45"/>
    </location>
</feature>
<feature type="compositionally biased region" description="Polar residues" evidence="1">
    <location>
        <begin position="368"/>
        <end position="385"/>
    </location>
</feature>
<feature type="compositionally biased region" description="Polar residues" evidence="1">
    <location>
        <begin position="683"/>
        <end position="695"/>
    </location>
</feature>
<feature type="region of interest" description="Disordered" evidence="1">
    <location>
        <begin position="631"/>
        <end position="707"/>
    </location>
</feature>
<feature type="compositionally biased region" description="Basic and acidic residues" evidence="1">
    <location>
        <begin position="809"/>
        <end position="822"/>
    </location>
</feature>
<dbReference type="PANTHER" id="PTHR33349:SF41">
    <property type="entry name" value="EMB|CAB62594.1"/>
    <property type="match status" value="1"/>
</dbReference>
<evidence type="ECO:0000313" key="3">
    <source>
        <dbReference type="EMBL" id="KAJ6835324.1"/>
    </source>
</evidence>
<feature type="compositionally biased region" description="Basic and acidic residues" evidence="1">
    <location>
        <begin position="419"/>
        <end position="434"/>
    </location>
</feature>
<feature type="compositionally biased region" description="Low complexity" evidence="1">
    <location>
        <begin position="631"/>
        <end position="647"/>
    </location>
</feature>
<dbReference type="SMART" id="SM01054">
    <property type="entry name" value="CaM_binding"/>
    <property type="match status" value="1"/>
</dbReference>
<reference evidence="3" key="2">
    <citation type="submission" date="2023-04" db="EMBL/GenBank/DDBJ databases">
        <authorList>
            <person name="Bruccoleri R.E."/>
            <person name="Oakeley E.J."/>
            <person name="Faust A.-M."/>
            <person name="Dessus-Babus S."/>
            <person name="Altorfer M."/>
            <person name="Burckhardt D."/>
            <person name="Oertli M."/>
            <person name="Naumann U."/>
            <person name="Petersen F."/>
            <person name="Wong J."/>
        </authorList>
    </citation>
    <scope>NUCLEOTIDE SEQUENCE</scope>
    <source>
        <strain evidence="3">GSM-AAB239-AS_SAM_17_03QT</strain>
        <tissue evidence="3">Leaf</tissue>
    </source>
</reference>
<dbReference type="AlphaFoldDB" id="A0AAX6H3L7"/>
<accession>A0AAX6H3L7</accession>
<feature type="region of interest" description="Disordered" evidence="1">
    <location>
        <begin position="539"/>
        <end position="602"/>
    </location>
</feature>
<feature type="compositionally biased region" description="Basic and acidic residues" evidence="1">
    <location>
        <begin position="389"/>
        <end position="412"/>
    </location>
</feature>
<evidence type="ECO:0000313" key="4">
    <source>
        <dbReference type="Proteomes" id="UP001140949"/>
    </source>
</evidence>
<name>A0AAX6H3L7_IRIPA</name>
<proteinExistence type="predicted"/>
<organism evidence="3 4">
    <name type="scientific">Iris pallida</name>
    <name type="common">Sweet iris</name>
    <dbReference type="NCBI Taxonomy" id="29817"/>
    <lineage>
        <taxon>Eukaryota</taxon>
        <taxon>Viridiplantae</taxon>
        <taxon>Streptophyta</taxon>
        <taxon>Embryophyta</taxon>
        <taxon>Tracheophyta</taxon>
        <taxon>Spermatophyta</taxon>
        <taxon>Magnoliopsida</taxon>
        <taxon>Liliopsida</taxon>
        <taxon>Asparagales</taxon>
        <taxon>Iridaceae</taxon>
        <taxon>Iridoideae</taxon>
        <taxon>Irideae</taxon>
        <taxon>Iris</taxon>
    </lineage>
</organism>
<feature type="region of interest" description="Disordered" evidence="1">
    <location>
        <begin position="318"/>
        <end position="454"/>
    </location>
</feature>
<gene>
    <name evidence="3" type="ORF">M6B38_330860</name>
</gene>
<dbReference type="InterPro" id="IPR012417">
    <property type="entry name" value="CaM-bd_dom_pln"/>
</dbReference>
<feature type="compositionally biased region" description="Basic and acidic residues" evidence="1">
    <location>
        <begin position="791"/>
        <end position="800"/>
    </location>
</feature>
<reference evidence="3" key="1">
    <citation type="journal article" date="2023" name="GigaByte">
        <title>Genome assembly of the bearded iris, Iris pallida Lam.</title>
        <authorList>
            <person name="Bruccoleri R.E."/>
            <person name="Oakeley E.J."/>
            <person name="Faust A.M.E."/>
            <person name="Altorfer M."/>
            <person name="Dessus-Babus S."/>
            <person name="Burckhardt D."/>
            <person name="Oertli M."/>
            <person name="Naumann U."/>
            <person name="Petersen F."/>
            <person name="Wong J."/>
        </authorList>
    </citation>
    <scope>NUCLEOTIDE SEQUENCE</scope>
    <source>
        <strain evidence="3">GSM-AAB239-AS_SAM_17_03QT</strain>
    </source>
</reference>
<evidence type="ECO:0000256" key="1">
    <source>
        <dbReference type="SAM" id="MobiDB-lite"/>
    </source>
</evidence>
<comment type="caution">
    <text evidence="3">The sequence shown here is derived from an EMBL/GenBank/DDBJ whole genome shotgun (WGS) entry which is preliminary data.</text>
</comment>
<sequence length="926" mass="102063">MNEGEVEEVIISVSPDTVKPEETARRNSTGKLAIKTSSSLSSSDGKLIPHYLRASTSSCHDHCKYGTKHVFDVKKRNPNFRRYSVNNNIHREEQDNVKISTLRVRRKSTKLEVKTTHPKDELLDIPDVVKQKVQKDIPLSDTNTNLEEESYEESESITFMAPSPFHESKISLDHRPDSEGEGLFDALKNLEEESYEISDSIKQMTSSHFRESITSLERKPSSESEGLSGRPISIRTVNLSPVHHVDMPDDPEAIELETPSPVEKNIISHVPTPLTWSEGSSDGSLSMELEVQAPTHNPLNQVEISGESFGVELVTPVEINESDEPHRITASAPKSLKPKTSLATRKSVTPTGRAEKTSEGASSVKLKGSSTNHQSSAGNKKQTGMKSLKIVEGKKREAMKLKTDLLRDKTEVSDGNEASMEKKDEVTLKPKSAEAKIPSPVKGPTTSISPRVIKKKVSSPIKSIEVPARSSFSPKLKTPMAKSTSAIVSSPINVKKKGLSPVKRIEVLAGSSPALKMKTPTVKSTPAIVLSERLPVRRSQGNKMIGSRYQSEPTQERVLKPSRASLAPKTTARGVSSMESTKYRGPILSSSESGAKMGKLERTNDKVKELKLVKTVVKDIKTPMKNIQLSSSTTFSLTSSSSSSVSSHVKEDHEDDECGPTGANDSVFNDKATKRKTPAKSLKSMNKQRPRSNATVHIGDKQPSSHKLNFRRGKVVIPKAETNAPRKLRFRPRVVCENENGKEVMRRSLSFRVRRRASIGSVTDLIAHKSEASSVVQRRQDVQEKKEAQGLLNHADDKHQSPHKLSFLRGKEVNPKSENDGPRKLRFRARVADESPSGKEVLRRSSRRRLSIGSATDLVTPSSEAPPVVLRHQDVQEKKEAQGLFNHVIEETASKLVEARKSKVKALVGAFETVISLQESRTTPTA</sequence>
<dbReference type="Pfam" id="PF07839">
    <property type="entry name" value="CaM_binding"/>
    <property type="match status" value="2"/>
</dbReference>
<dbReference type="PANTHER" id="PTHR33349">
    <property type="entry name" value="EMB|CAB62594.1"/>
    <property type="match status" value="1"/>
</dbReference>
<dbReference type="Proteomes" id="UP001140949">
    <property type="component" value="Unassembled WGS sequence"/>
</dbReference>
<protein>
    <submittedName>
        <fullName evidence="3">Serine-rich protein-like</fullName>
    </submittedName>
</protein>